<evidence type="ECO:0000313" key="2">
    <source>
        <dbReference type="EMBL" id="MFC4335212.1"/>
    </source>
</evidence>
<organism evidence="2 3">
    <name type="scientific">Salininema proteolyticum</name>
    <dbReference type="NCBI Taxonomy" id="1607685"/>
    <lineage>
        <taxon>Bacteria</taxon>
        <taxon>Bacillati</taxon>
        <taxon>Actinomycetota</taxon>
        <taxon>Actinomycetes</taxon>
        <taxon>Glycomycetales</taxon>
        <taxon>Glycomycetaceae</taxon>
        <taxon>Salininema</taxon>
    </lineage>
</organism>
<feature type="compositionally biased region" description="Low complexity" evidence="1">
    <location>
        <begin position="1"/>
        <end position="11"/>
    </location>
</feature>
<sequence>MERIAAALEATTRTEQRRATDPPPCIRCDGRGSFAPGVDCTDCDGTGNAHVE</sequence>
<accession>A0ABV8TX92</accession>
<name>A0ABV8TX92_9ACTN</name>
<evidence type="ECO:0008006" key="4">
    <source>
        <dbReference type="Google" id="ProtNLM"/>
    </source>
</evidence>
<keyword evidence="3" id="KW-1185">Reference proteome</keyword>
<dbReference type="RefSeq" id="WP_380619683.1">
    <property type="nucleotide sequence ID" value="NZ_JBHSDK010000012.1"/>
</dbReference>
<gene>
    <name evidence="2" type="ORF">ACFPET_08380</name>
</gene>
<proteinExistence type="predicted"/>
<evidence type="ECO:0000256" key="1">
    <source>
        <dbReference type="SAM" id="MobiDB-lite"/>
    </source>
</evidence>
<reference evidence="3" key="1">
    <citation type="journal article" date="2019" name="Int. J. Syst. Evol. Microbiol.">
        <title>The Global Catalogue of Microorganisms (GCM) 10K type strain sequencing project: providing services to taxonomists for standard genome sequencing and annotation.</title>
        <authorList>
            <consortium name="The Broad Institute Genomics Platform"/>
            <consortium name="The Broad Institute Genome Sequencing Center for Infectious Disease"/>
            <person name="Wu L."/>
            <person name="Ma J."/>
        </authorList>
    </citation>
    <scope>NUCLEOTIDE SEQUENCE [LARGE SCALE GENOMIC DNA]</scope>
    <source>
        <strain evidence="3">IBRC-M 10908</strain>
    </source>
</reference>
<protein>
    <recommendedName>
        <fullName evidence="4">Molecular chaperone DnaJ</fullName>
    </recommendedName>
</protein>
<dbReference type="Proteomes" id="UP001595823">
    <property type="component" value="Unassembled WGS sequence"/>
</dbReference>
<feature type="region of interest" description="Disordered" evidence="1">
    <location>
        <begin position="1"/>
        <end position="22"/>
    </location>
</feature>
<dbReference type="EMBL" id="JBHSDK010000012">
    <property type="protein sequence ID" value="MFC4335212.1"/>
    <property type="molecule type" value="Genomic_DNA"/>
</dbReference>
<comment type="caution">
    <text evidence="2">The sequence shown here is derived from an EMBL/GenBank/DDBJ whole genome shotgun (WGS) entry which is preliminary data.</text>
</comment>
<evidence type="ECO:0000313" key="3">
    <source>
        <dbReference type="Proteomes" id="UP001595823"/>
    </source>
</evidence>